<dbReference type="InterPro" id="IPR053174">
    <property type="entry name" value="LpxI"/>
</dbReference>
<dbReference type="RefSeq" id="WP_154154686.1">
    <property type="nucleotide sequence ID" value="NZ_SZWE01000002.1"/>
</dbReference>
<organism evidence="3 4">
    <name type="scientific">Roseovarius bejariae</name>
    <dbReference type="NCBI Taxonomy" id="2576383"/>
    <lineage>
        <taxon>Bacteria</taxon>
        <taxon>Pseudomonadati</taxon>
        <taxon>Pseudomonadota</taxon>
        <taxon>Alphaproteobacteria</taxon>
        <taxon>Rhodobacterales</taxon>
        <taxon>Roseobacteraceae</taxon>
        <taxon>Roseovarius</taxon>
    </lineage>
</organism>
<dbReference type="Gene3D" id="3.40.50.20">
    <property type="match status" value="1"/>
</dbReference>
<dbReference type="Gene3D" id="3.40.140.80">
    <property type="match status" value="1"/>
</dbReference>
<evidence type="ECO:0000259" key="1">
    <source>
        <dbReference type="Pfam" id="PF06230"/>
    </source>
</evidence>
<dbReference type="PANTHER" id="PTHR39962:SF1">
    <property type="entry name" value="LPXI FAMILY PROTEIN"/>
    <property type="match status" value="1"/>
</dbReference>
<proteinExistence type="predicted"/>
<sequence>MAGRLGILACGGALPVRIAEAVPEAMRLALEGVPTEVEDVEAHRIEKIGGLFDAMRAGGVTRVVFAGGLARPPLDPTQFDATMMQVAPRLMGALQGGDDALLRAVIDVFEDQGFEVIGAHEVLPDLVAKAGHLAGPEPSAQDLRDTERAFDILSALSPVDVGQGCAVAGGLCLGIETLQGTDAILRFVGETPEALRRGQTGVYVKAAKRGQDLRVDMPAVGPATIEAVSAAGLAGLVIEAGRVMVLEREATVAKAEALGVFLTARDA</sequence>
<keyword evidence="4" id="KW-1185">Reference proteome</keyword>
<evidence type="ECO:0000313" key="4">
    <source>
        <dbReference type="Proteomes" id="UP000564704"/>
    </source>
</evidence>
<dbReference type="InterPro" id="IPR041255">
    <property type="entry name" value="LpxI_N"/>
</dbReference>
<feature type="domain" description="LpxI C-terminal" evidence="1">
    <location>
        <begin position="130"/>
        <end position="262"/>
    </location>
</feature>
<dbReference type="OrthoDB" id="9789836at2"/>
<reference evidence="3 4" key="1">
    <citation type="submission" date="2019-05" db="EMBL/GenBank/DDBJ databases">
        <title>Roseovarius bejariae sp. nov., a moderately halophylic bacterium isolated from a saline soil in Rambla Salada (Murcia).</title>
        <authorList>
            <person name="Castro D.J."/>
            <person name="Gomez-Altuve A."/>
            <person name="Reina J.C."/>
            <person name="Rodriguez M."/>
            <person name="Sampedro I."/>
            <person name="Llamas I."/>
            <person name="Martinez-Checa F."/>
        </authorList>
    </citation>
    <scope>NUCLEOTIDE SEQUENCE [LARGE SCALE GENOMIC DNA]</scope>
    <source>
        <strain evidence="3 4">A21</strain>
    </source>
</reference>
<evidence type="ECO:0000313" key="3">
    <source>
        <dbReference type="EMBL" id="MRU16950.1"/>
    </source>
</evidence>
<feature type="domain" description="LpxI N-terminal" evidence="2">
    <location>
        <begin position="4"/>
        <end position="126"/>
    </location>
</feature>
<dbReference type="InterPro" id="IPR010415">
    <property type="entry name" value="LpxI_C"/>
</dbReference>
<gene>
    <name evidence="3" type="ORF">FDP25_16020</name>
</gene>
<dbReference type="Pfam" id="PF06230">
    <property type="entry name" value="LpxI_C"/>
    <property type="match status" value="1"/>
</dbReference>
<dbReference type="Proteomes" id="UP000564704">
    <property type="component" value="Unassembled WGS sequence"/>
</dbReference>
<evidence type="ECO:0000259" key="2">
    <source>
        <dbReference type="Pfam" id="PF17930"/>
    </source>
</evidence>
<dbReference type="PANTHER" id="PTHR39962">
    <property type="entry name" value="BLL4848 PROTEIN"/>
    <property type="match status" value="1"/>
</dbReference>
<protein>
    <submittedName>
        <fullName evidence="3">LpxI family protein</fullName>
    </submittedName>
</protein>
<accession>A0A844D2C7</accession>
<name>A0A844D2C7_9RHOB</name>
<dbReference type="EMBL" id="SZWE01000002">
    <property type="protein sequence ID" value="MRU16950.1"/>
    <property type="molecule type" value="Genomic_DNA"/>
</dbReference>
<dbReference type="Pfam" id="PF17930">
    <property type="entry name" value="LpxI_N"/>
    <property type="match status" value="1"/>
</dbReference>
<dbReference type="InterPro" id="IPR043167">
    <property type="entry name" value="LpxI_C_sf"/>
</dbReference>
<dbReference type="AlphaFoldDB" id="A0A844D2C7"/>
<comment type="caution">
    <text evidence="3">The sequence shown here is derived from an EMBL/GenBank/DDBJ whole genome shotgun (WGS) entry which is preliminary data.</text>
</comment>